<reference evidence="6 7" key="1">
    <citation type="journal article" date="1991" name="Int. J. Syst. Bacteriol.">
        <title>Description of the erythromycin-producing bacterium Arthrobacter sp. strain NRRL B-3381 as Aeromicrobium erythreum gen. nov., sp. nov.</title>
        <authorList>
            <person name="Miller E.S."/>
            <person name="Woese C.R."/>
            <person name="Brenner S."/>
        </authorList>
    </citation>
    <scope>NUCLEOTIDE SEQUENCE [LARGE SCALE GENOMIC DNA]</scope>
    <source>
        <strain evidence="6 7">AR18</strain>
    </source>
</reference>
<dbReference type="PANTHER" id="PTHR39210">
    <property type="entry name" value="HEPARIN-SULFATE LYASE"/>
    <property type="match status" value="1"/>
</dbReference>
<dbReference type="AlphaFoldDB" id="A0A0U4CSE2"/>
<dbReference type="STRING" id="2041.AERYTH_15695"/>
<protein>
    <recommendedName>
        <fullName evidence="5">Heparinase II/III-like C-terminal domain-containing protein</fullName>
    </recommendedName>
</protein>
<sequence>MVRAASRLSLRQVAYHVKRIVRNRIARARPDLYHRYVARVARSVPPLELGRRPARSTELARAVAPFYYAEYVETIDRAARAEFEFFGQKVDFHDVARIDWHHRVDAESDFHLWRMKLGHMGFVCPMLIDGGETHLAAVESLVRGYRTTADFGIEGCFSSYWFPYSVSHRILAILSGYVLALEGRELPTTLTDELDEFLRWNVAFVQVNVEHELRNNHVERNLAALCLYYSYARRVPRRTKRRLNREVRRSMRACVLPDGVIAERSAMYQGLAVMALDVFAKTPFLSQRVRDEAKKTHDKALKAWASLTHPDGEIALFNDSWFEEVPPISDVLDGQDVRPTSVLDSAGYVRLEGEDVFALMDGGAIGPSWNPGHGHADFLSVEVDVAGRRFIVDPGTFQYSTGERRTLERSAASHNGPRVEGLEPVEYLGCFRVGRMARASIQVADDEQSATGELPLPGGPTVRRRVSLGRGSVVVRDSWSGRRDEAVVTLTVSDGWTLVDSQRDRVLFRSDDKEAEIAVTHGDVAGVRDGAWACRYLESRAATLIDLKPSLDSSHDLEWQVAVNSRPVAERVERKEHPA</sequence>
<keyword evidence="7" id="KW-1185">Reference proteome</keyword>
<gene>
    <name evidence="6" type="ORF">AERYTH_15695</name>
</gene>
<dbReference type="Pfam" id="PF07940">
    <property type="entry name" value="Hepar_II_III_C"/>
    <property type="match status" value="1"/>
</dbReference>
<dbReference type="SUPFAM" id="SSF48230">
    <property type="entry name" value="Chondroitin AC/alginate lyase"/>
    <property type="match status" value="1"/>
</dbReference>
<accession>A0A0U4CSE2</accession>
<dbReference type="PANTHER" id="PTHR39210:SF1">
    <property type="entry name" value="HEPARIN-SULFATE LYASE"/>
    <property type="match status" value="1"/>
</dbReference>
<name>A0A0U4CSE2_9ACTN</name>
<dbReference type="Gene3D" id="1.50.10.100">
    <property type="entry name" value="Chondroitin AC/alginate lyase"/>
    <property type="match status" value="1"/>
</dbReference>
<evidence type="ECO:0000256" key="1">
    <source>
        <dbReference type="ARBA" id="ARBA00004418"/>
    </source>
</evidence>
<dbReference type="EMBL" id="CP011502">
    <property type="protein sequence ID" value="ALX06038.1"/>
    <property type="molecule type" value="Genomic_DNA"/>
</dbReference>
<dbReference type="GO" id="GO:0042597">
    <property type="term" value="C:periplasmic space"/>
    <property type="evidence" value="ECO:0007669"/>
    <property type="project" value="UniProtKB-SubCell"/>
</dbReference>
<evidence type="ECO:0000259" key="5">
    <source>
        <dbReference type="Pfam" id="PF07940"/>
    </source>
</evidence>
<dbReference type="InterPro" id="IPR008929">
    <property type="entry name" value="Chondroitin_lyas"/>
</dbReference>
<dbReference type="RefSeq" id="WP_067860605.1">
    <property type="nucleotide sequence ID" value="NZ_CP011502.1"/>
</dbReference>
<evidence type="ECO:0000256" key="2">
    <source>
        <dbReference type="ARBA" id="ARBA00022729"/>
    </source>
</evidence>
<dbReference type="Proteomes" id="UP000067689">
    <property type="component" value="Chromosome"/>
</dbReference>
<organism evidence="6 7">
    <name type="scientific">Aeromicrobium erythreum</name>
    <dbReference type="NCBI Taxonomy" id="2041"/>
    <lineage>
        <taxon>Bacteria</taxon>
        <taxon>Bacillati</taxon>
        <taxon>Actinomycetota</taxon>
        <taxon>Actinomycetes</taxon>
        <taxon>Propionibacteriales</taxon>
        <taxon>Nocardioidaceae</taxon>
        <taxon>Aeromicrobium</taxon>
    </lineage>
</organism>
<feature type="domain" description="Heparinase II/III-like C-terminal" evidence="5">
    <location>
        <begin position="338"/>
        <end position="554"/>
    </location>
</feature>
<dbReference type="PATRIC" id="fig|2041.4.peg.3277"/>
<proteinExistence type="predicted"/>
<dbReference type="Gene3D" id="2.70.98.70">
    <property type="match status" value="1"/>
</dbReference>
<dbReference type="GO" id="GO:0016829">
    <property type="term" value="F:lyase activity"/>
    <property type="evidence" value="ECO:0007669"/>
    <property type="project" value="UniProtKB-KW"/>
</dbReference>
<dbReference type="OrthoDB" id="4592556at2"/>
<keyword evidence="3" id="KW-0574">Periplasm</keyword>
<evidence type="ECO:0000313" key="6">
    <source>
        <dbReference type="EMBL" id="ALX06038.1"/>
    </source>
</evidence>
<comment type="subcellular location">
    <subcellularLocation>
        <location evidence="1">Periplasm</location>
    </subcellularLocation>
</comment>
<evidence type="ECO:0000256" key="3">
    <source>
        <dbReference type="ARBA" id="ARBA00022764"/>
    </source>
</evidence>
<dbReference type="KEGG" id="aer:AERYTH_15695"/>
<keyword evidence="4" id="KW-0456">Lyase</keyword>
<keyword evidence="2" id="KW-0732">Signal</keyword>
<evidence type="ECO:0000256" key="4">
    <source>
        <dbReference type="ARBA" id="ARBA00023239"/>
    </source>
</evidence>
<dbReference type="InterPro" id="IPR012480">
    <property type="entry name" value="Hepar_II_III_C"/>
</dbReference>
<evidence type="ECO:0000313" key="7">
    <source>
        <dbReference type="Proteomes" id="UP000067689"/>
    </source>
</evidence>